<evidence type="ECO:0000313" key="3">
    <source>
        <dbReference type="EMBL" id="CCE92829.1"/>
    </source>
</evidence>
<keyword evidence="1" id="KW-1133">Transmembrane helix</keyword>
<dbReference type="RefSeq" id="XP_003682040.1">
    <property type="nucleotide sequence ID" value="XM_003681992.1"/>
</dbReference>
<organism evidence="3 4">
    <name type="scientific">Torulaspora delbrueckii</name>
    <name type="common">Yeast</name>
    <name type="synonym">Candida colliculosa</name>
    <dbReference type="NCBI Taxonomy" id="4950"/>
    <lineage>
        <taxon>Eukaryota</taxon>
        <taxon>Fungi</taxon>
        <taxon>Dikarya</taxon>
        <taxon>Ascomycota</taxon>
        <taxon>Saccharomycotina</taxon>
        <taxon>Saccharomycetes</taxon>
        <taxon>Saccharomycetales</taxon>
        <taxon>Saccharomycetaceae</taxon>
        <taxon>Torulaspora</taxon>
    </lineage>
</organism>
<feature type="chain" id="PRO_5003519707" evidence="2">
    <location>
        <begin position="21"/>
        <end position="152"/>
    </location>
</feature>
<dbReference type="EMBL" id="HE616747">
    <property type="protein sequence ID" value="CCE92829.1"/>
    <property type="molecule type" value="Genomic_DNA"/>
</dbReference>
<keyword evidence="1" id="KW-0472">Membrane</keyword>
<keyword evidence="1" id="KW-0812">Transmembrane</keyword>
<dbReference type="GeneID" id="11501045"/>
<gene>
    <name evidence="3" type="primary">TDEL0F00180</name>
    <name evidence="3" type="ORF">TDEL_0F00180</name>
</gene>
<proteinExistence type="predicted"/>
<dbReference type="Proteomes" id="UP000005627">
    <property type="component" value="Chromosome 6"/>
</dbReference>
<evidence type="ECO:0000256" key="1">
    <source>
        <dbReference type="SAM" id="Phobius"/>
    </source>
</evidence>
<sequence>MRLAFILSVCLVFVFSPGYSHDPATGISKQVFVEPQQSKQVFPLYSSIILVAQGVYAHYNVAKPVWIRVVWWGAFVAEDGGVLDNSIQIRRAFLICNDVNTYSDDCANSIRDAFKSCLMKLIYLLLVNKGHYKPSLVLFAFYILFYLFQNGK</sequence>
<dbReference type="eggNOG" id="ENOG502SX00">
    <property type="taxonomic scope" value="Eukaryota"/>
</dbReference>
<dbReference type="OrthoDB" id="4068483at2759"/>
<dbReference type="KEGG" id="tdl:TDEL_0F00180"/>
<feature type="signal peptide" evidence="2">
    <location>
        <begin position="1"/>
        <end position="20"/>
    </location>
</feature>
<dbReference type="AlphaFoldDB" id="G8ZW35"/>
<keyword evidence="4" id="KW-1185">Reference proteome</keyword>
<name>G8ZW35_TORDE</name>
<evidence type="ECO:0000256" key="2">
    <source>
        <dbReference type="SAM" id="SignalP"/>
    </source>
</evidence>
<dbReference type="HOGENOM" id="CLU_1723604_0_0_1"/>
<evidence type="ECO:0000313" key="4">
    <source>
        <dbReference type="Proteomes" id="UP000005627"/>
    </source>
</evidence>
<protein>
    <submittedName>
        <fullName evidence="3">Uncharacterized protein</fullName>
    </submittedName>
</protein>
<dbReference type="InParanoid" id="G8ZW35"/>
<reference evidence="3 4" key="1">
    <citation type="journal article" date="2011" name="Proc. Natl. Acad. Sci. U.S.A.">
        <title>Evolutionary erosion of yeast sex chromosomes by mating-type switching accidents.</title>
        <authorList>
            <person name="Gordon J.L."/>
            <person name="Armisen D."/>
            <person name="Proux-Wera E."/>
            <person name="Oheigeartaigh S.S."/>
            <person name="Byrne K.P."/>
            <person name="Wolfe K.H."/>
        </authorList>
    </citation>
    <scope>NUCLEOTIDE SEQUENCE [LARGE SCALE GENOMIC DNA]</scope>
    <source>
        <strain evidence="4">ATCC 10662 / CBS 1146 / NBRC 0425 / NCYC 2629 / NRRL Y-866</strain>
    </source>
</reference>
<feature type="transmembrane region" description="Helical" evidence="1">
    <location>
        <begin position="44"/>
        <end position="62"/>
    </location>
</feature>
<feature type="transmembrane region" description="Helical" evidence="1">
    <location>
        <begin position="130"/>
        <end position="148"/>
    </location>
</feature>
<accession>G8ZW35</accession>
<keyword evidence="2" id="KW-0732">Signal</keyword>